<dbReference type="AlphaFoldDB" id="A0A540K344"/>
<sequence>MEKNPRNEQALSSKLPVRLLFLKFVKLAHYKLQFSFNPILDPSGSKTHPISERLTSKANVFQLRIG</sequence>
<accession>A0A540K344</accession>
<gene>
    <name evidence="1" type="ORF">C1H46_045797</name>
</gene>
<organism evidence="1 2">
    <name type="scientific">Malus baccata</name>
    <name type="common">Siberian crab apple</name>
    <name type="synonym">Pyrus baccata</name>
    <dbReference type="NCBI Taxonomy" id="106549"/>
    <lineage>
        <taxon>Eukaryota</taxon>
        <taxon>Viridiplantae</taxon>
        <taxon>Streptophyta</taxon>
        <taxon>Embryophyta</taxon>
        <taxon>Tracheophyta</taxon>
        <taxon>Spermatophyta</taxon>
        <taxon>Magnoliopsida</taxon>
        <taxon>eudicotyledons</taxon>
        <taxon>Gunneridae</taxon>
        <taxon>Pentapetalae</taxon>
        <taxon>rosids</taxon>
        <taxon>fabids</taxon>
        <taxon>Rosales</taxon>
        <taxon>Rosaceae</taxon>
        <taxon>Amygdaloideae</taxon>
        <taxon>Maleae</taxon>
        <taxon>Malus</taxon>
    </lineage>
</organism>
<name>A0A540K344_MALBA</name>
<keyword evidence="2" id="KW-1185">Reference proteome</keyword>
<dbReference type="EMBL" id="VIEB01012229">
    <property type="protein sequence ID" value="TQD68670.1"/>
    <property type="molecule type" value="Genomic_DNA"/>
</dbReference>
<evidence type="ECO:0000313" key="1">
    <source>
        <dbReference type="EMBL" id="TQD68670.1"/>
    </source>
</evidence>
<protein>
    <submittedName>
        <fullName evidence="1">Uncharacterized protein</fullName>
    </submittedName>
</protein>
<evidence type="ECO:0000313" key="2">
    <source>
        <dbReference type="Proteomes" id="UP000315295"/>
    </source>
</evidence>
<proteinExistence type="predicted"/>
<reference evidence="1 2" key="1">
    <citation type="journal article" date="2019" name="G3 (Bethesda)">
        <title>Sequencing of a Wild Apple (Malus baccata) Genome Unravels the Differences Between Cultivated and Wild Apple Species Regarding Disease Resistance and Cold Tolerance.</title>
        <authorList>
            <person name="Chen X."/>
        </authorList>
    </citation>
    <scope>NUCLEOTIDE SEQUENCE [LARGE SCALE GENOMIC DNA]</scope>
    <source>
        <strain evidence="2">cv. Shandingzi</strain>
        <tissue evidence="1">Leaves</tissue>
    </source>
</reference>
<comment type="caution">
    <text evidence="1">The sequence shown here is derived from an EMBL/GenBank/DDBJ whole genome shotgun (WGS) entry which is preliminary data.</text>
</comment>
<dbReference type="Proteomes" id="UP000315295">
    <property type="component" value="Unassembled WGS sequence"/>
</dbReference>